<accession>A0ABU8XY45</accession>
<gene>
    <name evidence="2" type="ORF">U1T56_19310</name>
</gene>
<dbReference type="RefSeq" id="WP_418161154.1">
    <property type="nucleotide sequence ID" value="NZ_JBBLZC010000024.1"/>
</dbReference>
<dbReference type="InterPro" id="IPR052894">
    <property type="entry name" value="AsmA-related"/>
</dbReference>
<evidence type="ECO:0000313" key="2">
    <source>
        <dbReference type="EMBL" id="MEK0085305.1"/>
    </source>
</evidence>
<dbReference type="PANTHER" id="PTHR30441:SF4">
    <property type="entry name" value="PROTEIN ASMA"/>
    <property type="match status" value="1"/>
</dbReference>
<evidence type="ECO:0000313" key="3">
    <source>
        <dbReference type="Proteomes" id="UP001375743"/>
    </source>
</evidence>
<dbReference type="PANTHER" id="PTHR30441">
    <property type="entry name" value="DUF748 DOMAIN-CONTAINING PROTEIN"/>
    <property type="match status" value="1"/>
</dbReference>
<protein>
    <submittedName>
        <fullName evidence="2">AsmA family protein</fullName>
    </submittedName>
</protein>
<organism evidence="2 3">
    <name type="scientific">Benzoatithermus flavus</name>
    <dbReference type="NCBI Taxonomy" id="3108223"/>
    <lineage>
        <taxon>Bacteria</taxon>
        <taxon>Pseudomonadati</taxon>
        <taxon>Pseudomonadota</taxon>
        <taxon>Alphaproteobacteria</taxon>
        <taxon>Geminicoccales</taxon>
        <taxon>Geminicoccaceae</taxon>
        <taxon>Benzoatithermus</taxon>
    </lineage>
</organism>
<dbReference type="Proteomes" id="UP001375743">
    <property type="component" value="Unassembled WGS sequence"/>
</dbReference>
<dbReference type="InterPro" id="IPR007844">
    <property type="entry name" value="AsmA"/>
</dbReference>
<keyword evidence="3" id="KW-1185">Reference proteome</keyword>
<comment type="caution">
    <text evidence="2">The sequence shown here is derived from an EMBL/GenBank/DDBJ whole genome shotgun (WGS) entry which is preliminary data.</text>
</comment>
<dbReference type="Pfam" id="PF05170">
    <property type="entry name" value="AsmA"/>
    <property type="match status" value="2"/>
</dbReference>
<proteinExistence type="predicted"/>
<feature type="domain" description="AsmA" evidence="1">
    <location>
        <begin position="5"/>
        <end position="140"/>
    </location>
</feature>
<evidence type="ECO:0000259" key="1">
    <source>
        <dbReference type="Pfam" id="PF05170"/>
    </source>
</evidence>
<sequence>MRLRTILLLVLLAILAVPVIGALGLWWLDESVYRRLIAERVEQATGRKLTIDGQLHLALALRPTLAVERVTLANPPWASRPVMAELKRLELQLDALSLLSGRPEIDRIVLVRPTIHLEIGSDGSPNWWFAAKRSLPAAGSDGQPGAAGAAFPTVHELVLKDGLVTYRDGRSGTEHTIRLDRAQVLNLQPMAPIGLQLDGAVDGLPLAIKGQTGPLATFLAGERVPLDLDGRIAGVESAFDGTIAHPAEPVMNLAFRFQAADPAILAGHVPEAAVARLAPLDLEGKLAGDRRRLVLSDLSLGFAGNRLGGSGAVRLDGPRPRIEVALGAERLDLRPLLSLGHGASSGTSDGAGRAEAPLFSQEPLPIRSLRAADAEASARVGELETGGPTLQDVQIAVQLEDGRLRLDPVRLTLEGRPVTGSLAVDAHDDPVQLRLELAADRLDLGRVLERLAVTTLLEGEGDLRAELAARGASPHDLAGSLAGQVSLLMSGGGLRTAALDRLAGGAGEILATALGRQASDVTRLRCLVLAVPVADGIARPDLVLDTERTALIGKGTIDLGREQLDLILAPRAKITSVDVALPVTVQGPLVRPAFRLDEKDAARRLGDLLGGALFPPAMLDALGGLGGEGGRDCLELGAKPMRARGPAVPGLPPDALDDPEKALEAATGVLGKAGQGFVRDLLRGR</sequence>
<dbReference type="EMBL" id="JBBLZC010000024">
    <property type="protein sequence ID" value="MEK0085305.1"/>
    <property type="molecule type" value="Genomic_DNA"/>
</dbReference>
<name>A0ABU8XY45_9PROT</name>
<feature type="domain" description="AsmA" evidence="1">
    <location>
        <begin position="295"/>
        <end position="540"/>
    </location>
</feature>
<reference evidence="2 3" key="1">
    <citation type="submission" date="2024-01" db="EMBL/GenBank/DDBJ databases">
        <title>Multi-omics insights into the function and evolution of sodium benzoate biodegradation pathways in Benzoatithermus flavus gen. nov., sp. nov. from hot spring.</title>
        <authorList>
            <person name="Hu C.-J."/>
            <person name="Li W.-J."/>
        </authorList>
    </citation>
    <scope>NUCLEOTIDE SEQUENCE [LARGE SCALE GENOMIC DNA]</scope>
    <source>
        <strain evidence="2 3">SYSU G07066</strain>
    </source>
</reference>